<feature type="transmembrane region" description="Helical" evidence="8">
    <location>
        <begin position="170"/>
        <end position="191"/>
    </location>
</feature>
<dbReference type="PANTHER" id="PTHR36838">
    <property type="entry name" value="AUXIN EFFLUX CARRIER FAMILY PROTEIN"/>
    <property type="match status" value="1"/>
</dbReference>
<feature type="transmembrane region" description="Helical" evidence="8">
    <location>
        <begin position="46"/>
        <end position="66"/>
    </location>
</feature>
<gene>
    <name evidence="9" type="ORF">RR49_00137</name>
</gene>
<evidence type="ECO:0000256" key="6">
    <source>
        <dbReference type="ARBA" id="ARBA00022989"/>
    </source>
</evidence>
<evidence type="ECO:0000256" key="2">
    <source>
        <dbReference type="ARBA" id="ARBA00010145"/>
    </source>
</evidence>
<evidence type="ECO:0000313" key="9">
    <source>
        <dbReference type="EMBL" id="KJL44380.1"/>
    </source>
</evidence>
<feature type="transmembrane region" description="Helical" evidence="8">
    <location>
        <begin position="237"/>
        <end position="260"/>
    </location>
</feature>
<evidence type="ECO:0000313" key="10">
    <source>
        <dbReference type="Proteomes" id="UP000033451"/>
    </source>
</evidence>
<dbReference type="Pfam" id="PF03547">
    <property type="entry name" value="Mem_trans"/>
    <property type="match status" value="1"/>
</dbReference>
<comment type="similarity">
    <text evidence="2">Belongs to the auxin efflux carrier (TC 2.A.69) family.</text>
</comment>
<evidence type="ECO:0000256" key="3">
    <source>
        <dbReference type="ARBA" id="ARBA00022448"/>
    </source>
</evidence>
<evidence type="ECO:0000256" key="8">
    <source>
        <dbReference type="SAM" id="Phobius"/>
    </source>
</evidence>
<protein>
    <submittedName>
        <fullName evidence="9">Membrane transport protein</fullName>
    </submittedName>
</protein>
<comment type="caution">
    <text evidence="9">The sequence shown here is derived from an EMBL/GenBank/DDBJ whole genome shotgun (WGS) entry which is preliminary data.</text>
</comment>
<keyword evidence="10" id="KW-1185">Reference proteome</keyword>
<evidence type="ECO:0000256" key="5">
    <source>
        <dbReference type="ARBA" id="ARBA00022692"/>
    </source>
</evidence>
<organism evidence="9 10">
    <name type="scientific">Microbacterium ginsengisoli</name>
    <dbReference type="NCBI Taxonomy" id="400772"/>
    <lineage>
        <taxon>Bacteria</taxon>
        <taxon>Bacillati</taxon>
        <taxon>Actinomycetota</taxon>
        <taxon>Actinomycetes</taxon>
        <taxon>Micrococcales</taxon>
        <taxon>Microbacteriaceae</taxon>
        <taxon>Microbacterium</taxon>
    </lineage>
</organism>
<feature type="transmembrane region" description="Helical" evidence="8">
    <location>
        <begin position="12"/>
        <end position="34"/>
    </location>
</feature>
<feature type="transmembrane region" description="Helical" evidence="8">
    <location>
        <begin position="78"/>
        <end position="100"/>
    </location>
</feature>
<dbReference type="GO" id="GO:0055085">
    <property type="term" value="P:transmembrane transport"/>
    <property type="evidence" value="ECO:0007669"/>
    <property type="project" value="InterPro"/>
</dbReference>
<dbReference type="GO" id="GO:0005886">
    <property type="term" value="C:plasma membrane"/>
    <property type="evidence" value="ECO:0007669"/>
    <property type="project" value="UniProtKB-SubCell"/>
</dbReference>
<feature type="transmembrane region" description="Helical" evidence="8">
    <location>
        <begin position="298"/>
        <end position="318"/>
    </location>
</feature>
<evidence type="ECO:0000256" key="1">
    <source>
        <dbReference type="ARBA" id="ARBA00004651"/>
    </source>
</evidence>
<proteinExistence type="inferred from homology"/>
<dbReference type="AlphaFoldDB" id="A0A0F0M140"/>
<dbReference type="Proteomes" id="UP000033451">
    <property type="component" value="Unassembled WGS sequence"/>
</dbReference>
<feature type="transmembrane region" description="Helical" evidence="8">
    <location>
        <begin position="266"/>
        <end position="286"/>
    </location>
</feature>
<dbReference type="PANTHER" id="PTHR36838:SF3">
    <property type="entry name" value="TRANSPORTER AUXIN EFFLUX CARRIER EC FAMILY"/>
    <property type="match status" value="1"/>
</dbReference>
<keyword evidence="4" id="KW-1003">Cell membrane</keyword>
<reference evidence="9 10" key="1">
    <citation type="submission" date="2015-02" db="EMBL/GenBank/DDBJ databases">
        <title>Draft genome sequences of ten Microbacterium spp. with emphasis on heavy metal contaminated environments.</title>
        <authorList>
            <person name="Corretto E."/>
        </authorList>
    </citation>
    <scope>NUCLEOTIDE SEQUENCE [LARGE SCALE GENOMIC DNA]</scope>
    <source>
        <strain evidence="9 10">DSM 18659</strain>
    </source>
</reference>
<feature type="transmembrane region" description="Helical" evidence="8">
    <location>
        <begin position="203"/>
        <end position="225"/>
    </location>
</feature>
<dbReference type="PATRIC" id="fig|400772.4.peg.162"/>
<accession>A0A0F0M140</accession>
<comment type="subcellular location">
    <subcellularLocation>
        <location evidence="1">Cell membrane</location>
        <topology evidence="1">Multi-pass membrane protein</topology>
    </subcellularLocation>
</comment>
<keyword evidence="5 8" id="KW-0812">Transmembrane</keyword>
<dbReference type="EMBL" id="JYIY01000037">
    <property type="protein sequence ID" value="KJL44380.1"/>
    <property type="molecule type" value="Genomic_DNA"/>
</dbReference>
<keyword evidence="6 8" id="KW-1133">Transmembrane helix</keyword>
<feature type="transmembrane region" description="Helical" evidence="8">
    <location>
        <begin position="136"/>
        <end position="158"/>
    </location>
</feature>
<keyword evidence="3" id="KW-0813">Transport</keyword>
<dbReference type="InterPro" id="IPR004776">
    <property type="entry name" value="Mem_transp_PIN-like"/>
</dbReference>
<dbReference type="InterPro" id="IPR038770">
    <property type="entry name" value="Na+/solute_symporter_sf"/>
</dbReference>
<evidence type="ECO:0000256" key="4">
    <source>
        <dbReference type="ARBA" id="ARBA00022475"/>
    </source>
</evidence>
<evidence type="ECO:0000256" key="7">
    <source>
        <dbReference type="ARBA" id="ARBA00023136"/>
    </source>
</evidence>
<keyword evidence="7 8" id="KW-0472">Membrane</keyword>
<name>A0A0F0M140_9MICO</name>
<dbReference type="STRING" id="400772.RR49_00137"/>
<dbReference type="Gene3D" id="1.20.1530.20">
    <property type="match status" value="1"/>
</dbReference>
<sequence length="320" mass="33808">MVRPFVRVSYPGRVLTTLTGFVVVGVAIGVGYLLGRIGLLGPHAPFVLGRLVFYVLSPFLLFVVLSKADVHVLFSAQLPASALTAAIVLAVYVVIARLVWRRGLGETVIGALSAAQVNSNNIGIPLSLYLLGSAAYPAPVILMQLLILTPITLALLDAATSDELRIGRTILRTVTNPIVIGSLLGTLFSAFEIPLPDIVFEPLQFIAGAAVPVLLISYGMSLNGQKVLGVAGHRRDVLLASALKLIVMPVVGWLVATYVLGLDAHGVLVVVVLAALPTAQNVFNYAQRYGVGQTISRDTIFITTIGCIPVLLAAVLLLPH</sequence>